<dbReference type="PANTHER" id="PTHR19136:SF81">
    <property type="entry name" value="MOLYBDENUM COFACTOR GUANYLYLTRANSFERASE"/>
    <property type="match status" value="1"/>
</dbReference>
<evidence type="ECO:0000259" key="9">
    <source>
        <dbReference type="Pfam" id="PF12804"/>
    </source>
</evidence>
<dbReference type="GO" id="GO:0005737">
    <property type="term" value="C:cytoplasm"/>
    <property type="evidence" value="ECO:0007669"/>
    <property type="project" value="UniProtKB-SubCell"/>
</dbReference>
<dbReference type="KEGG" id="aoe:Clos_0208"/>
<evidence type="ECO:0000256" key="3">
    <source>
        <dbReference type="ARBA" id="ARBA00022723"/>
    </source>
</evidence>
<dbReference type="InterPro" id="IPR029044">
    <property type="entry name" value="Nucleotide-diphossugar_trans"/>
</dbReference>
<proteinExistence type="inferred from homology"/>
<comment type="function">
    <text evidence="8">Transfers a GMP moiety from GTP to Mo-molybdopterin (Mo-MPT) cofactor (Moco or molybdenum cofactor) to form Mo-molybdopterin guanine dinucleotide (Mo-MGD) cofactor.</text>
</comment>
<dbReference type="eggNOG" id="COG0746">
    <property type="taxonomic scope" value="Bacteria"/>
</dbReference>
<evidence type="ECO:0000256" key="4">
    <source>
        <dbReference type="ARBA" id="ARBA00022741"/>
    </source>
</evidence>
<comment type="similarity">
    <text evidence="8">Belongs to the MobA family.</text>
</comment>
<dbReference type="STRING" id="350688.Clos_0208"/>
<dbReference type="Proteomes" id="UP000000269">
    <property type="component" value="Chromosome"/>
</dbReference>
<gene>
    <name evidence="8" type="primary">mobA</name>
    <name evidence="10" type="ordered locus">Clos_0208</name>
</gene>
<dbReference type="InterPro" id="IPR013482">
    <property type="entry name" value="Molybde_CF_guanTrfase"/>
</dbReference>
<evidence type="ECO:0000256" key="6">
    <source>
        <dbReference type="ARBA" id="ARBA00023134"/>
    </source>
</evidence>
<dbReference type="EC" id="2.7.7.77" evidence="8"/>
<keyword evidence="6 8" id="KW-0342">GTP-binding</keyword>
<comment type="domain">
    <text evidence="8">The N-terminal domain determines nucleotide recognition and specific binding, while the C-terminal domain determines the specific binding to the target protein.</text>
</comment>
<dbReference type="GO" id="GO:0046872">
    <property type="term" value="F:metal ion binding"/>
    <property type="evidence" value="ECO:0007669"/>
    <property type="project" value="UniProtKB-KW"/>
</dbReference>
<feature type="domain" description="MobA-like NTP transferase" evidence="9">
    <location>
        <begin position="11"/>
        <end position="154"/>
    </location>
</feature>
<dbReference type="HOGENOM" id="CLU_055597_2_1_9"/>
<dbReference type="GO" id="GO:0005525">
    <property type="term" value="F:GTP binding"/>
    <property type="evidence" value="ECO:0007669"/>
    <property type="project" value="UniProtKB-UniRule"/>
</dbReference>
<keyword evidence="2 8" id="KW-0808">Transferase</keyword>
<dbReference type="HAMAP" id="MF_00316">
    <property type="entry name" value="MobA"/>
    <property type="match status" value="1"/>
</dbReference>
<name>A8MKV5_ALKOO</name>
<evidence type="ECO:0000256" key="2">
    <source>
        <dbReference type="ARBA" id="ARBA00022679"/>
    </source>
</evidence>
<keyword evidence="1 8" id="KW-0963">Cytoplasm</keyword>
<feature type="binding site" evidence="8">
    <location>
        <begin position="14"/>
        <end position="16"/>
    </location>
    <ligand>
        <name>GTP</name>
        <dbReference type="ChEBI" id="CHEBI:37565"/>
    </ligand>
</feature>
<accession>A8MKV5</accession>
<comment type="cofactor">
    <cofactor evidence="8">
        <name>Mg(2+)</name>
        <dbReference type="ChEBI" id="CHEBI:18420"/>
    </cofactor>
</comment>
<evidence type="ECO:0000256" key="8">
    <source>
        <dbReference type="HAMAP-Rule" id="MF_00316"/>
    </source>
</evidence>
<comment type="subcellular location">
    <subcellularLocation>
        <location evidence="8">Cytoplasm</location>
    </subcellularLocation>
</comment>
<dbReference type="Pfam" id="PF12804">
    <property type="entry name" value="NTP_transf_3"/>
    <property type="match status" value="1"/>
</dbReference>
<evidence type="ECO:0000256" key="1">
    <source>
        <dbReference type="ARBA" id="ARBA00022490"/>
    </source>
</evidence>
<comment type="catalytic activity">
    <reaction evidence="8">
        <text>Mo-molybdopterin + GTP + H(+) = Mo-molybdopterin guanine dinucleotide + diphosphate</text>
        <dbReference type="Rhea" id="RHEA:34243"/>
        <dbReference type="ChEBI" id="CHEBI:15378"/>
        <dbReference type="ChEBI" id="CHEBI:33019"/>
        <dbReference type="ChEBI" id="CHEBI:37565"/>
        <dbReference type="ChEBI" id="CHEBI:71302"/>
        <dbReference type="ChEBI" id="CHEBI:71310"/>
        <dbReference type="EC" id="2.7.7.77"/>
    </reaction>
</comment>
<feature type="binding site" evidence="8">
    <location>
        <position position="26"/>
    </location>
    <ligand>
        <name>GTP</name>
        <dbReference type="ChEBI" id="CHEBI:37565"/>
    </ligand>
</feature>
<keyword evidence="5 8" id="KW-0460">Magnesium</keyword>
<feature type="binding site" evidence="8">
    <location>
        <position position="103"/>
    </location>
    <ligand>
        <name>Mg(2+)</name>
        <dbReference type="ChEBI" id="CHEBI:18420"/>
    </ligand>
</feature>
<dbReference type="PANTHER" id="PTHR19136">
    <property type="entry name" value="MOLYBDENUM COFACTOR GUANYLYLTRANSFERASE"/>
    <property type="match status" value="1"/>
</dbReference>
<dbReference type="SUPFAM" id="SSF53448">
    <property type="entry name" value="Nucleotide-diphospho-sugar transferases"/>
    <property type="match status" value="1"/>
</dbReference>
<dbReference type="GO" id="GO:0006777">
    <property type="term" value="P:Mo-molybdopterin cofactor biosynthetic process"/>
    <property type="evidence" value="ECO:0007669"/>
    <property type="project" value="UniProtKB-KW"/>
</dbReference>
<dbReference type="EMBL" id="CP000853">
    <property type="protein sequence ID" value="ABW17772.1"/>
    <property type="molecule type" value="Genomic_DNA"/>
</dbReference>
<evidence type="ECO:0000256" key="5">
    <source>
        <dbReference type="ARBA" id="ARBA00022842"/>
    </source>
</evidence>
<reference evidence="11" key="1">
    <citation type="submission" date="2007-10" db="EMBL/GenBank/DDBJ databases">
        <title>Complete genome of Alkaliphilus oremlandii OhILAs.</title>
        <authorList>
            <person name="Copeland A."/>
            <person name="Lucas S."/>
            <person name="Lapidus A."/>
            <person name="Barry K."/>
            <person name="Detter J.C."/>
            <person name="Glavina del Rio T."/>
            <person name="Hammon N."/>
            <person name="Israni S."/>
            <person name="Dalin E."/>
            <person name="Tice H."/>
            <person name="Pitluck S."/>
            <person name="Chain P."/>
            <person name="Malfatti S."/>
            <person name="Shin M."/>
            <person name="Vergez L."/>
            <person name="Schmutz J."/>
            <person name="Larimer F."/>
            <person name="Land M."/>
            <person name="Hauser L."/>
            <person name="Kyrpides N."/>
            <person name="Mikhailova N."/>
            <person name="Stolz J.F."/>
            <person name="Dawson A."/>
            <person name="Fisher E."/>
            <person name="Crable B."/>
            <person name="Perera E."/>
            <person name="Lisak J."/>
            <person name="Ranganathan M."/>
            <person name="Basu P."/>
            <person name="Richardson P."/>
        </authorList>
    </citation>
    <scope>NUCLEOTIDE SEQUENCE [LARGE SCALE GENOMIC DNA]</scope>
    <source>
        <strain evidence="11">OhILAs</strain>
    </source>
</reference>
<feature type="binding site" evidence="8">
    <location>
        <position position="72"/>
    </location>
    <ligand>
        <name>GTP</name>
        <dbReference type="ChEBI" id="CHEBI:37565"/>
    </ligand>
</feature>
<comment type="caution">
    <text evidence="8">Lacks conserved residue(s) required for the propagation of feature annotation.</text>
</comment>
<dbReference type="InterPro" id="IPR025877">
    <property type="entry name" value="MobA-like_NTP_Trfase"/>
</dbReference>
<protein>
    <recommendedName>
        <fullName evidence="8">Probable molybdenum cofactor guanylyltransferase</fullName>
        <shortName evidence="8">MoCo guanylyltransferase</shortName>
        <ecNumber evidence="8">2.7.7.77</ecNumber>
    </recommendedName>
    <alternativeName>
        <fullName evidence="8">GTP:molybdopterin guanylyltransferase</fullName>
    </alternativeName>
    <alternativeName>
        <fullName evidence="8">Mo-MPT guanylyltransferase</fullName>
    </alternativeName>
    <alternativeName>
        <fullName evidence="8">Molybdopterin guanylyltransferase</fullName>
    </alternativeName>
    <alternativeName>
        <fullName evidence="8">Molybdopterin-guanine dinucleotide synthase</fullName>
        <shortName evidence="8">MGD synthase</shortName>
    </alternativeName>
</protein>
<organism evidence="10 11">
    <name type="scientific">Alkaliphilus oremlandii (strain OhILAs)</name>
    <name type="common">Clostridium oremlandii (strain OhILAs)</name>
    <dbReference type="NCBI Taxonomy" id="350688"/>
    <lineage>
        <taxon>Bacteria</taxon>
        <taxon>Bacillati</taxon>
        <taxon>Bacillota</taxon>
        <taxon>Clostridia</taxon>
        <taxon>Peptostreptococcales</taxon>
        <taxon>Natronincolaceae</taxon>
        <taxon>Alkaliphilus</taxon>
    </lineage>
</organism>
<evidence type="ECO:0000313" key="10">
    <source>
        <dbReference type="EMBL" id="ABW17772.1"/>
    </source>
</evidence>
<sequence>MIKMDKKKISAVVLAGGNSSRMGKNKALLELGPHVVIEIVVEVLKTIFEEIIVVTNTPQLYSMLKGVRFVSDALESTEKKSIIGLYTGILEAKNNYVFVVACDMPFLNADLVHYMIDQMGDEDTLVPHINGYYQPLHAIYHKNSLSYIKALLDSSNYKISDLFDCFEDLKVKKINDEILDRLKITENCFLNMNTHQDYIDIKNSWFSDK</sequence>
<dbReference type="AlphaFoldDB" id="A8MKV5"/>
<keyword evidence="3 8" id="KW-0479">Metal-binding</keyword>
<keyword evidence="7 8" id="KW-0501">Molybdenum cofactor biosynthesis</keyword>
<keyword evidence="4 8" id="KW-0547">Nucleotide-binding</keyword>
<keyword evidence="11" id="KW-1185">Reference proteome</keyword>
<dbReference type="Gene3D" id="3.90.550.10">
    <property type="entry name" value="Spore Coat Polysaccharide Biosynthesis Protein SpsA, Chain A"/>
    <property type="match status" value="1"/>
</dbReference>
<evidence type="ECO:0000313" key="11">
    <source>
        <dbReference type="Proteomes" id="UP000000269"/>
    </source>
</evidence>
<evidence type="ECO:0000256" key="7">
    <source>
        <dbReference type="ARBA" id="ARBA00023150"/>
    </source>
</evidence>
<dbReference type="CDD" id="cd02503">
    <property type="entry name" value="MobA"/>
    <property type="match status" value="1"/>
</dbReference>
<feature type="binding site" evidence="8">
    <location>
        <position position="103"/>
    </location>
    <ligand>
        <name>GTP</name>
        <dbReference type="ChEBI" id="CHEBI:37565"/>
    </ligand>
</feature>
<dbReference type="GO" id="GO:0061603">
    <property type="term" value="F:molybdenum cofactor guanylyltransferase activity"/>
    <property type="evidence" value="ECO:0007669"/>
    <property type="project" value="UniProtKB-EC"/>
</dbReference>